<dbReference type="GO" id="GO:0008299">
    <property type="term" value="P:isoprenoid biosynthetic process"/>
    <property type="evidence" value="ECO:0007669"/>
    <property type="project" value="InterPro"/>
</dbReference>
<organism evidence="8 9">
    <name type="scientific">Egibacter rhizosphaerae</name>
    <dbReference type="NCBI Taxonomy" id="1670831"/>
    <lineage>
        <taxon>Bacteria</taxon>
        <taxon>Bacillati</taxon>
        <taxon>Actinomycetota</taxon>
        <taxon>Nitriliruptoria</taxon>
        <taxon>Egibacterales</taxon>
        <taxon>Egibacteraceae</taxon>
        <taxon>Egibacter</taxon>
    </lineage>
</organism>
<keyword evidence="9" id="KW-1185">Reference proteome</keyword>
<proteinExistence type="inferred from homology"/>
<evidence type="ECO:0000256" key="2">
    <source>
        <dbReference type="ARBA" id="ARBA00006706"/>
    </source>
</evidence>
<name>A0A411YCR8_9ACTN</name>
<evidence type="ECO:0000313" key="8">
    <source>
        <dbReference type="EMBL" id="QBI19043.1"/>
    </source>
</evidence>
<dbReference type="Gene3D" id="1.10.600.10">
    <property type="entry name" value="Farnesyl Diphosphate Synthase"/>
    <property type="match status" value="1"/>
</dbReference>
<protein>
    <submittedName>
        <fullName evidence="8">Polyprenyl synthetase family protein</fullName>
    </submittedName>
</protein>
<dbReference type="EMBL" id="CP036402">
    <property type="protein sequence ID" value="QBI19043.1"/>
    <property type="molecule type" value="Genomic_DNA"/>
</dbReference>
<dbReference type="SFLD" id="SFLDS00005">
    <property type="entry name" value="Isoprenoid_Synthase_Type_I"/>
    <property type="match status" value="1"/>
</dbReference>
<dbReference type="PROSITE" id="PS00444">
    <property type="entry name" value="POLYPRENYL_SYNTHASE_2"/>
    <property type="match status" value="1"/>
</dbReference>
<feature type="compositionally biased region" description="Basic and acidic residues" evidence="7">
    <location>
        <begin position="1"/>
        <end position="24"/>
    </location>
</feature>
<dbReference type="GO" id="GO:0004659">
    <property type="term" value="F:prenyltransferase activity"/>
    <property type="evidence" value="ECO:0007669"/>
    <property type="project" value="InterPro"/>
</dbReference>
<dbReference type="CDD" id="cd00685">
    <property type="entry name" value="Trans_IPPS_HT"/>
    <property type="match status" value="1"/>
</dbReference>
<dbReference type="InterPro" id="IPR008949">
    <property type="entry name" value="Isoprenoid_synthase_dom_sf"/>
</dbReference>
<dbReference type="GO" id="GO:0046872">
    <property type="term" value="F:metal ion binding"/>
    <property type="evidence" value="ECO:0007669"/>
    <property type="project" value="UniProtKB-KW"/>
</dbReference>
<evidence type="ECO:0000256" key="3">
    <source>
        <dbReference type="ARBA" id="ARBA00022679"/>
    </source>
</evidence>
<dbReference type="Proteomes" id="UP000291469">
    <property type="component" value="Chromosome"/>
</dbReference>
<evidence type="ECO:0000256" key="6">
    <source>
        <dbReference type="RuleBase" id="RU004466"/>
    </source>
</evidence>
<evidence type="ECO:0000313" key="9">
    <source>
        <dbReference type="Proteomes" id="UP000291469"/>
    </source>
</evidence>
<feature type="region of interest" description="Disordered" evidence="7">
    <location>
        <begin position="1"/>
        <end position="48"/>
    </location>
</feature>
<keyword evidence="3 6" id="KW-0808">Transferase</keyword>
<accession>A0A411YCR8</accession>
<gene>
    <name evidence="8" type="ORF">ER308_05450</name>
</gene>
<sequence length="394" mass="42175">MRPSTRDELDVARSRAVPDEDPVSRGRSARPSAHASRSTVDTPSVDPFAPVSGPIDRLLSDFLDTQVDELVELDPALATVGREIAGLVAAGGKRLRPAFVYWGHRATGADHDHAVLHPAGAVELLHTFALIHDDVMDRSDERRGRPAVHSALTTAHADEGLAGDPAWFGVGGAILAGDLAFVWADRLLDEAAVPVDALERARRVFTQLRVEVMAGQYLDLRLAGDRGADEERARRVALLKSGRYTVTRPLQLGAALGEEGSAIDDVLTSYGDAVGLAFQLRDDVLGLFGDPAETGKGATEDLREGKRTLLVLRALAFAGEADRATLEATLGQDHLGEDDADRARQIVVDSGALRSVERLLSAQHERAHEAAQALPEPARAALVELADRAVARIE</sequence>
<dbReference type="InterPro" id="IPR000092">
    <property type="entry name" value="Polyprenyl_synt"/>
</dbReference>
<evidence type="ECO:0000256" key="4">
    <source>
        <dbReference type="ARBA" id="ARBA00022723"/>
    </source>
</evidence>
<dbReference type="AlphaFoldDB" id="A0A411YCR8"/>
<dbReference type="Pfam" id="PF00348">
    <property type="entry name" value="polyprenyl_synt"/>
    <property type="match status" value="1"/>
</dbReference>
<keyword evidence="4" id="KW-0479">Metal-binding</keyword>
<dbReference type="PANTHER" id="PTHR12001:SF85">
    <property type="entry name" value="SHORT CHAIN ISOPRENYL DIPHOSPHATE SYNTHASE"/>
    <property type="match status" value="1"/>
</dbReference>
<dbReference type="KEGG" id="erz:ER308_05450"/>
<reference evidence="8 9" key="1">
    <citation type="submission" date="2019-01" db="EMBL/GenBank/DDBJ databases">
        <title>Egibacter rhizosphaerae EGI 80759T.</title>
        <authorList>
            <person name="Chen D.-D."/>
            <person name="Tian Y."/>
            <person name="Jiao J.-Y."/>
            <person name="Zhang X.-T."/>
            <person name="Zhang Y.-G."/>
            <person name="Zhang Y."/>
            <person name="Xiao M."/>
            <person name="Shu W.-S."/>
            <person name="Li W.-J."/>
        </authorList>
    </citation>
    <scope>NUCLEOTIDE SEQUENCE [LARGE SCALE GENOMIC DNA]</scope>
    <source>
        <strain evidence="8 9">EGI 80759</strain>
    </source>
</reference>
<evidence type="ECO:0000256" key="7">
    <source>
        <dbReference type="SAM" id="MobiDB-lite"/>
    </source>
</evidence>
<dbReference type="OrthoDB" id="4497239at2"/>
<feature type="compositionally biased region" description="Low complexity" evidence="7">
    <location>
        <begin position="25"/>
        <end position="38"/>
    </location>
</feature>
<dbReference type="PANTHER" id="PTHR12001">
    <property type="entry name" value="GERANYLGERANYL PYROPHOSPHATE SYNTHASE"/>
    <property type="match status" value="1"/>
</dbReference>
<evidence type="ECO:0000256" key="5">
    <source>
        <dbReference type="ARBA" id="ARBA00022842"/>
    </source>
</evidence>
<comment type="cofactor">
    <cofactor evidence="1">
        <name>Mg(2+)</name>
        <dbReference type="ChEBI" id="CHEBI:18420"/>
    </cofactor>
</comment>
<dbReference type="PROSITE" id="PS00723">
    <property type="entry name" value="POLYPRENYL_SYNTHASE_1"/>
    <property type="match status" value="1"/>
</dbReference>
<dbReference type="SUPFAM" id="SSF48576">
    <property type="entry name" value="Terpenoid synthases"/>
    <property type="match status" value="1"/>
</dbReference>
<comment type="similarity">
    <text evidence="2 6">Belongs to the FPP/GGPP synthase family.</text>
</comment>
<dbReference type="SFLD" id="SFLDG01017">
    <property type="entry name" value="Polyprenyl_Transferase_Like"/>
    <property type="match status" value="1"/>
</dbReference>
<evidence type="ECO:0000256" key="1">
    <source>
        <dbReference type="ARBA" id="ARBA00001946"/>
    </source>
</evidence>
<keyword evidence="5" id="KW-0460">Magnesium</keyword>
<dbReference type="InterPro" id="IPR033749">
    <property type="entry name" value="Polyprenyl_synt_CS"/>
</dbReference>